<dbReference type="AlphaFoldDB" id="A0A0D1Y5S3"/>
<dbReference type="RefSeq" id="WP_043063589.1">
    <property type="nucleotide sequence ID" value="NZ_BJOA01000087.1"/>
</dbReference>
<feature type="transmembrane region" description="Helical" evidence="1">
    <location>
        <begin position="7"/>
        <end position="26"/>
    </location>
</feature>
<dbReference type="PATRIC" id="fig|47500.8.peg.7149"/>
<protein>
    <submittedName>
        <fullName evidence="2">Uncharacterized protein</fullName>
    </submittedName>
</protein>
<name>A0A0D1Y5S3_ANEMI</name>
<dbReference type="EMBL" id="LGUG01000013">
    <property type="protein sequence ID" value="KON84180.1"/>
    <property type="molecule type" value="Genomic_DNA"/>
</dbReference>
<proteinExistence type="predicted"/>
<accession>A0A0D1Y5S3</accession>
<feature type="transmembrane region" description="Helical" evidence="1">
    <location>
        <begin position="32"/>
        <end position="55"/>
    </location>
</feature>
<gene>
    <name evidence="2" type="ORF">AF333_29955</name>
    <name evidence="3" type="ORF">SAMN04487909_12933</name>
</gene>
<evidence type="ECO:0000256" key="1">
    <source>
        <dbReference type="SAM" id="Phobius"/>
    </source>
</evidence>
<reference evidence="3 5" key="2">
    <citation type="submission" date="2016-10" db="EMBL/GenBank/DDBJ databases">
        <authorList>
            <person name="de Groot N.N."/>
        </authorList>
    </citation>
    <scope>NUCLEOTIDE SEQUENCE [LARGE SCALE GENOMIC DNA]</scope>
    <source>
        <strain evidence="3 5">DSM 2895</strain>
    </source>
</reference>
<sequence>MVKFLSWTFIIFMLVLFLLWGILTITNGAPEIVGPVIITGIIFVIGMLAYIIKLLKEIIKNSR</sequence>
<dbReference type="Proteomes" id="UP000037269">
    <property type="component" value="Unassembled WGS sequence"/>
</dbReference>
<keyword evidence="1" id="KW-0812">Transmembrane</keyword>
<evidence type="ECO:0000313" key="3">
    <source>
        <dbReference type="EMBL" id="SDJ81788.1"/>
    </source>
</evidence>
<keyword evidence="1" id="KW-0472">Membrane</keyword>
<dbReference type="EMBL" id="FNED01000029">
    <property type="protein sequence ID" value="SDJ81788.1"/>
    <property type="molecule type" value="Genomic_DNA"/>
</dbReference>
<dbReference type="Proteomes" id="UP000182836">
    <property type="component" value="Unassembled WGS sequence"/>
</dbReference>
<reference evidence="2 4" key="1">
    <citation type="submission" date="2015-07" db="EMBL/GenBank/DDBJ databases">
        <title>Fjat-14205 dsm 2895.</title>
        <authorList>
            <person name="Liu B."/>
            <person name="Wang J."/>
            <person name="Zhu Y."/>
            <person name="Liu G."/>
            <person name="Chen Q."/>
            <person name="Chen Z."/>
            <person name="Lan J."/>
            <person name="Che J."/>
            <person name="Ge C."/>
            <person name="Shi H."/>
            <person name="Pan Z."/>
            <person name="Liu X."/>
        </authorList>
    </citation>
    <scope>NUCLEOTIDE SEQUENCE [LARGE SCALE GENOMIC DNA]</scope>
    <source>
        <strain evidence="2 4">DSM 2895</strain>
    </source>
</reference>
<evidence type="ECO:0000313" key="4">
    <source>
        <dbReference type="Proteomes" id="UP000037269"/>
    </source>
</evidence>
<keyword evidence="4" id="KW-1185">Reference proteome</keyword>
<evidence type="ECO:0000313" key="2">
    <source>
        <dbReference type="EMBL" id="KON84180.1"/>
    </source>
</evidence>
<evidence type="ECO:0000313" key="5">
    <source>
        <dbReference type="Proteomes" id="UP000182836"/>
    </source>
</evidence>
<keyword evidence="1" id="KW-1133">Transmembrane helix</keyword>
<organism evidence="2 4">
    <name type="scientific">Aneurinibacillus migulanus</name>
    <name type="common">Bacillus migulanus</name>
    <dbReference type="NCBI Taxonomy" id="47500"/>
    <lineage>
        <taxon>Bacteria</taxon>
        <taxon>Bacillati</taxon>
        <taxon>Bacillota</taxon>
        <taxon>Bacilli</taxon>
        <taxon>Bacillales</taxon>
        <taxon>Paenibacillaceae</taxon>
        <taxon>Aneurinibacillus group</taxon>
        <taxon>Aneurinibacillus</taxon>
    </lineage>
</organism>
<dbReference type="GeneID" id="42309356"/>